<dbReference type="GO" id="GO:0000155">
    <property type="term" value="F:phosphorelay sensor kinase activity"/>
    <property type="evidence" value="ECO:0007669"/>
    <property type="project" value="InterPro"/>
</dbReference>
<dbReference type="GO" id="GO:0005524">
    <property type="term" value="F:ATP binding"/>
    <property type="evidence" value="ECO:0007669"/>
    <property type="project" value="UniProtKB-KW"/>
</dbReference>
<evidence type="ECO:0000256" key="11">
    <source>
        <dbReference type="ARBA" id="ARBA00037696"/>
    </source>
</evidence>
<keyword evidence="9" id="KW-0902">Two-component regulatory system</keyword>
<reference evidence="17 18" key="1">
    <citation type="submission" date="2018-03" db="EMBL/GenBank/DDBJ databases">
        <title>Whole genome sequencing of Histamine producing bacteria.</title>
        <authorList>
            <person name="Butler K."/>
        </authorList>
    </citation>
    <scope>NUCLEOTIDE SEQUENCE [LARGE SCALE GENOMIC DNA]</scope>
    <source>
        <strain evidence="16 19">ATCC 25521</strain>
        <strain evidence="17 18">ATCC 33979</strain>
    </source>
</reference>
<dbReference type="EC" id="2.7.13.3" evidence="2"/>
<dbReference type="AlphaFoldDB" id="A0A2T3M889"/>
<dbReference type="GO" id="GO:0006355">
    <property type="term" value="P:regulation of DNA-templated transcription"/>
    <property type="evidence" value="ECO:0007669"/>
    <property type="project" value="InterPro"/>
</dbReference>
<dbReference type="Gene3D" id="3.30.450.20">
    <property type="entry name" value="PAS domain"/>
    <property type="match status" value="1"/>
</dbReference>
<dbReference type="GO" id="GO:0016787">
    <property type="term" value="F:hydrolase activity"/>
    <property type="evidence" value="ECO:0007669"/>
    <property type="project" value="UniProtKB-KW"/>
</dbReference>
<dbReference type="InterPro" id="IPR005467">
    <property type="entry name" value="His_kinase_dom"/>
</dbReference>
<dbReference type="Pfam" id="PF00989">
    <property type="entry name" value="PAS"/>
    <property type="match status" value="1"/>
</dbReference>
<dbReference type="Pfam" id="PF00512">
    <property type="entry name" value="HisKA"/>
    <property type="match status" value="1"/>
</dbReference>
<dbReference type="InterPro" id="IPR036097">
    <property type="entry name" value="HisK_dim/P_sf"/>
</dbReference>
<keyword evidence="7" id="KW-0378">Hydrolase</keyword>
<dbReference type="SMART" id="SM00388">
    <property type="entry name" value="HisKA"/>
    <property type="match status" value="1"/>
</dbReference>
<dbReference type="InterPro" id="IPR003661">
    <property type="entry name" value="HisK_dim/P_dom"/>
</dbReference>
<dbReference type="SUPFAM" id="SSF55874">
    <property type="entry name" value="ATPase domain of HSP90 chaperone/DNA topoisomerase II/histidine kinase"/>
    <property type="match status" value="1"/>
</dbReference>
<evidence type="ECO:0000256" key="6">
    <source>
        <dbReference type="ARBA" id="ARBA00022777"/>
    </source>
</evidence>
<keyword evidence="19" id="KW-1185">Reference proteome</keyword>
<evidence type="ECO:0000256" key="8">
    <source>
        <dbReference type="ARBA" id="ARBA00022840"/>
    </source>
</evidence>
<dbReference type="CDD" id="cd00130">
    <property type="entry name" value="PAS"/>
    <property type="match status" value="1"/>
</dbReference>
<dbReference type="PANTHER" id="PTHR43065">
    <property type="entry name" value="SENSOR HISTIDINE KINASE"/>
    <property type="match status" value="1"/>
</dbReference>
<evidence type="ECO:0000256" key="14">
    <source>
        <dbReference type="ARBA" id="ARBA00043094"/>
    </source>
</evidence>
<dbReference type="STRING" id="553611.GCA_001557755_01859"/>
<evidence type="ECO:0000313" key="18">
    <source>
        <dbReference type="Proteomes" id="UP000240410"/>
    </source>
</evidence>
<evidence type="ECO:0000313" key="17">
    <source>
        <dbReference type="EMBL" id="PSV88614.1"/>
    </source>
</evidence>
<dbReference type="CDD" id="cd00082">
    <property type="entry name" value="HisKA"/>
    <property type="match status" value="1"/>
</dbReference>
<evidence type="ECO:0000259" key="15">
    <source>
        <dbReference type="PROSITE" id="PS50109"/>
    </source>
</evidence>
<evidence type="ECO:0000256" key="3">
    <source>
        <dbReference type="ARBA" id="ARBA00022553"/>
    </source>
</evidence>
<proteinExistence type="predicted"/>
<dbReference type="EMBL" id="PYOJ01000017">
    <property type="protein sequence ID" value="PSV88614.1"/>
    <property type="molecule type" value="Genomic_DNA"/>
</dbReference>
<keyword evidence="4" id="KW-0808">Transferase</keyword>
<dbReference type="SUPFAM" id="SSF55785">
    <property type="entry name" value="PYP-like sensor domain (PAS domain)"/>
    <property type="match status" value="1"/>
</dbReference>
<evidence type="ECO:0000256" key="4">
    <source>
        <dbReference type="ARBA" id="ARBA00022679"/>
    </source>
</evidence>
<evidence type="ECO:0000256" key="5">
    <source>
        <dbReference type="ARBA" id="ARBA00022741"/>
    </source>
</evidence>
<evidence type="ECO:0000256" key="9">
    <source>
        <dbReference type="ARBA" id="ARBA00023012"/>
    </source>
</evidence>
<dbReference type="InterPro" id="IPR036890">
    <property type="entry name" value="HATPase_C_sf"/>
</dbReference>
<keyword evidence="10" id="KW-0535">Nitrogen fixation</keyword>
<dbReference type="PRINTS" id="PR00344">
    <property type="entry name" value="BCTRLSENSOR"/>
</dbReference>
<dbReference type="InterPro" id="IPR003594">
    <property type="entry name" value="HATPase_dom"/>
</dbReference>
<sequence>MLIVTAAFTPVIIDNLVTAVLLLDEALTIRFVNPAAEQLLSSSKRRLLGTVLPDLLQHSSLDLDLLSGTLQSGQGLADSDVTFVIDGQRYLLGLNASPISWQKDLFVMLELKPIDQQRRISQELTQLAQQQAAKELVRGLAHEIKNPLGGLRGAAQLLEKVLPDPSYTEYTQMIIEQADRLRNLVDRLLGPQRPGVRKVDNIHLVLEKVRQLVCLENDSNIIIERDYDPSLPDIEMDAEQLEQALLNIVSNAAHALKKQGGGAIKLKTRTAHQALIQGKYTRTAAKIEIIDNGPGIPAEIQDTLFYPMVTGNADGTGLGLSISQNLIDQHNGKIEVISWPGHTNFTIHLPIQ</sequence>
<dbReference type="SMART" id="SM00387">
    <property type="entry name" value="HATPase_c"/>
    <property type="match status" value="1"/>
</dbReference>
<dbReference type="FunFam" id="1.10.287.130:FF:000005">
    <property type="entry name" value="Nitrogen regulation histidine kinase"/>
    <property type="match status" value="1"/>
</dbReference>
<comment type="function">
    <text evidence="11">Member of the two-component regulatory system NtrB/NtrC, which controls expression of the nitrogen-regulated (ntr) genes in response to nitrogen limitation. Under conditions of nitrogen limitation, NtrB autophosphorylates and transfers the phosphoryl group to NtrC. In the presence of nitrogen, acts as a phosphatase that dephosphorylates and inactivates NtrC.</text>
</comment>
<dbReference type="InterPro" id="IPR000014">
    <property type="entry name" value="PAS"/>
</dbReference>
<evidence type="ECO:0000256" key="12">
    <source>
        <dbReference type="ARBA" id="ARBA00039567"/>
    </source>
</evidence>
<dbReference type="Gene3D" id="1.10.287.130">
    <property type="match status" value="1"/>
</dbReference>
<keyword evidence="3" id="KW-0597">Phosphoprotein</keyword>
<comment type="caution">
    <text evidence="17">The sequence shown here is derived from an EMBL/GenBank/DDBJ whole genome shotgun (WGS) entry which is preliminary data.</text>
</comment>
<evidence type="ECO:0000256" key="13">
    <source>
        <dbReference type="ARBA" id="ARBA00042313"/>
    </source>
</evidence>
<dbReference type="InterPro" id="IPR013767">
    <property type="entry name" value="PAS_fold"/>
</dbReference>
<organism evidence="17 18">
    <name type="scientific">Photobacterium leiognathi</name>
    <dbReference type="NCBI Taxonomy" id="553611"/>
    <lineage>
        <taxon>Bacteria</taxon>
        <taxon>Pseudomonadati</taxon>
        <taxon>Pseudomonadota</taxon>
        <taxon>Gammaproteobacteria</taxon>
        <taxon>Vibrionales</taxon>
        <taxon>Vibrionaceae</taxon>
        <taxon>Photobacterium</taxon>
    </lineage>
</organism>
<dbReference type="Proteomes" id="UP000240410">
    <property type="component" value="Unassembled WGS sequence"/>
</dbReference>
<evidence type="ECO:0000256" key="2">
    <source>
        <dbReference type="ARBA" id="ARBA00012438"/>
    </source>
</evidence>
<dbReference type="NCBIfam" id="NF008293">
    <property type="entry name" value="PRK11073.1"/>
    <property type="match status" value="1"/>
</dbReference>
<accession>A0A2T3M889</accession>
<feature type="domain" description="Histidine kinase" evidence="15">
    <location>
        <begin position="139"/>
        <end position="352"/>
    </location>
</feature>
<keyword evidence="6" id="KW-0418">Kinase</keyword>
<name>A0A2T3M889_PHOLE</name>
<protein>
    <recommendedName>
        <fullName evidence="12">Sensory histidine kinase/phosphatase NtrB</fullName>
        <ecNumber evidence="2">2.7.13.3</ecNumber>
    </recommendedName>
    <alternativeName>
        <fullName evidence="13">Nitrogen regulation protein NR(II)</fullName>
    </alternativeName>
    <alternativeName>
        <fullName evidence="14">Nitrogen regulator II</fullName>
    </alternativeName>
</protein>
<dbReference type="PROSITE" id="PS50109">
    <property type="entry name" value="HIS_KIN"/>
    <property type="match status" value="1"/>
</dbReference>
<dbReference type="SUPFAM" id="SSF47384">
    <property type="entry name" value="Homodimeric domain of signal transducing histidine kinase"/>
    <property type="match status" value="1"/>
</dbReference>
<dbReference type="OrthoDB" id="9789238at2"/>
<gene>
    <name evidence="17" type="ORF">CTM89_13925</name>
    <name evidence="16" type="ORF">CTM94_14595</name>
</gene>
<dbReference type="Pfam" id="PF02518">
    <property type="entry name" value="HATPase_c"/>
    <property type="match status" value="1"/>
</dbReference>
<keyword evidence="5" id="KW-0547">Nucleotide-binding</keyword>
<dbReference type="InterPro" id="IPR004358">
    <property type="entry name" value="Sig_transdc_His_kin-like_C"/>
</dbReference>
<dbReference type="SMART" id="SM00091">
    <property type="entry name" value="PAS"/>
    <property type="match status" value="1"/>
</dbReference>
<dbReference type="PANTHER" id="PTHR43065:SF16">
    <property type="entry name" value="SENSORY HISTIDINE KINASE_PHOSPHATASE NTRB"/>
    <property type="match status" value="1"/>
</dbReference>
<dbReference type="Gene3D" id="3.30.565.10">
    <property type="entry name" value="Histidine kinase-like ATPase, C-terminal domain"/>
    <property type="match status" value="1"/>
</dbReference>
<dbReference type="InterPro" id="IPR035965">
    <property type="entry name" value="PAS-like_dom_sf"/>
</dbReference>
<evidence type="ECO:0000256" key="7">
    <source>
        <dbReference type="ARBA" id="ARBA00022801"/>
    </source>
</evidence>
<keyword evidence="8" id="KW-0067">ATP-binding</keyword>
<comment type="catalytic activity">
    <reaction evidence="1">
        <text>ATP + protein L-histidine = ADP + protein N-phospho-L-histidine.</text>
        <dbReference type="EC" id="2.7.13.3"/>
    </reaction>
</comment>
<dbReference type="EMBL" id="PYOI01000022">
    <property type="protein sequence ID" value="PSV80139.1"/>
    <property type="molecule type" value="Genomic_DNA"/>
</dbReference>
<evidence type="ECO:0000256" key="10">
    <source>
        <dbReference type="ARBA" id="ARBA00023231"/>
    </source>
</evidence>
<evidence type="ECO:0000313" key="16">
    <source>
        <dbReference type="EMBL" id="PSV80139.1"/>
    </source>
</evidence>
<evidence type="ECO:0000256" key="1">
    <source>
        <dbReference type="ARBA" id="ARBA00000085"/>
    </source>
</evidence>
<evidence type="ECO:0000313" key="19">
    <source>
        <dbReference type="Proteomes" id="UP000241566"/>
    </source>
</evidence>
<dbReference type="Proteomes" id="UP000241566">
    <property type="component" value="Unassembled WGS sequence"/>
</dbReference>